<sequence length="356" mass="39936">MYSLSAEIAALFAQIALDNLAVRFPWQSDLVMLGADEPRDPARLHPAFHGADDWASCVQMHWLLVALLRRDPALPLAREMHAWLDVRLTARNIVGELTTLWHPARHDFGRGWGWAWMFRLATEVQRLAQSKLYARPWNDALAPLADELADRLKRWLAHVTWPLREGGEGNSAFLLLSAHEWAGAVGDSALSALIRDRSLAWYGTDRLYPARFEPGGEDVLSPGLMEAMLMRRLHGGSGEFAAWWREFCPRGDDLVFWLHPPHVADGPDARVARLDGLLMSRAWCLRSLARDVGPQAELFARAAQVHLHAAMRRLDTDSRLRRRWGAGFGLLALSEPIVDPARLASGGLRRVVDLGV</sequence>
<name>A0A8B6X9B1_9BURK</name>
<evidence type="ECO:0000313" key="2">
    <source>
        <dbReference type="RefSeq" id="WP_051378022.1"/>
    </source>
</evidence>
<evidence type="ECO:0000313" key="1">
    <source>
        <dbReference type="Proteomes" id="UP000675920"/>
    </source>
</evidence>
<reference evidence="2" key="1">
    <citation type="submission" date="2025-08" db="UniProtKB">
        <authorList>
            <consortium name="RefSeq"/>
        </authorList>
    </citation>
    <scope>IDENTIFICATION</scope>
</reference>
<dbReference type="OrthoDB" id="9779797at2"/>
<dbReference type="AlphaFoldDB" id="A0A8B6X9B1"/>
<organism evidence="1 2">
    <name type="scientific">Derxia gummosa DSM 723</name>
    <dbReference type="NCBI Taxonomy" id="1121388"/>
    <lineage>
        <taxon>Bacteria</taxon>
        <taxon>Pseudomonadati</taxon>
        <taxon>Pseudomonadota</taxon>
        <taxon>Betaproteobacteria</taxon>
        <taxon>Burkholderiales</taxon>
        <taxon>Alcaligenaceae</taxon>
        <taxon>Derxia</taxon>
    </lineage>
</organism>
<dbReference type="Pfam" id="PF11199">
    <property type="entry name" value="DUF2891"/>
    <property type="match status" value="1"/>
</dbReference>
<dbReference type="InterPro" id="IPR021365">
    <property type="entry name" value="DUF2891"/>
</dbReference>
<dbReference type="Proteomes" id="UP000675920">
    <property type="component" value="Unplaced"/>
</dbReference>
<protein>
    <submittedName>
        <fullName evidence="2">DUF2891 family protein</fullName>
    </submittedName>
</protein>
<keyword evidence="1" id="KW-1185">Reference proteome</keyword>
<proteinExistence type="predicted"/>
<accession>A0A8B6X9B1</accession>
<dbReference type="RefSeq" id="WP_051378022.1">
    <property type="nucleotide sequence ID" value="NZ_AXWS01000007.1"/>
</dbReference>